<gene>
    <name evidence="4" type="ORF">FYJ27_09345</name>
</gene>
<name>A0A844FIY2_9FIRM</name>
<evidence type="ECO:0000313" key="5">
    <source>
        <dbReference type="Proteomes" id="UP000462760"/>
    </source>
</evidence>
<keyword evidence="2 3" id="KW-0472">Membrane</keyword>
<feature type="transmembrane region" description="Helical" evidence="3">
    <location>
        <begin position="296"/>
        <end position="318"/>
    </location>
</feature>
<feature type="transmembrane region" description="Helical" evidence="3">
    <location>
        <begin position="419"/>
        <end position="442"/>
    </location>
</feature>
<dbReference type="GO" id="GO:0009847">
    <property type="term" value="P:spore germination"/>
    <property type="evidence" value="ECO:0007669"/>
    <property type="project" value="InterPro"/>
</dbReference>
<dbReference type="EMBL" id="VULR01000013">
    <property type="protein sequence ID" value="MSS43929.1"/>
    <property type="molecule type" value="Genomic_DNA"/>
</dbReference>
<reference evidence="4 5" key="1">
    <citation type="submission" date="2019-08" db="EMBL/GenBank/DDBJ databases">
        <title>In-depth cultivation of the pig gut microbiome towards novel bacterial diversity and tailored functional studies.</title>
        <authorList>
            <person name="Wylensek D."/>
            <person name="Hitch T.C.A."/>
            <person name="Clavel T."/>
        </authorList>
    </citation>
    <scope>NUCLEOTIDE SEQUENCE [LARGE SCALE GENOMIC DNA]</scope>
    <source>
        <strain evidence="4 5">Med78-601-WT-4W-RMD-3</strain>
    </source>
</reference>
<dbReference type="PIRSF" id="PIRSF005690">
    <property type="entry name" value="GerBA"/>
    <property type="match status" value="1"/>
</dbReference>
<comment type="caution">
    <text evidence="4">The sequence shown here is derived from an EMBL/GenBank/DDBJ whole genome shotgun (WGS) entry which is preliminary data.</text>
</comment>
<dbReference type="InterPro" id="IPR050768">
    <property type="entry name" value="UPF0353/GerABKA_families"/>
</dbReference>
<dbReference type="Pfam" id="PF03323">
    <property type="entry name" value="GerA"/>
    <property type="match status" value="1"/>
</dbReference>
<dbReference type="GO" id="GO:0016020">
    <property type="term" value="C:membrane"/>
    <property type="evidence" value="ECO:0007669"/>
    <property type="project" value="InterPro"/>
</dbReference>
<comment type="similarity">
    <text evidence="1">Belongs to the GerABKA family.</text>
</comment>
<organism evidence="4 5">
    <name type="scientific">Anaerosalibacter bizertensis</name>
    <dbReference type="NCBI Taxonomy" id="932217"/>
    <lineage>
        <taxon>Bacteria</taxon>
        <taxon>Bacillati</taxon>
        <taxon>Bacillota</taxon>
        <taxon>Tissierellia</taxon>
        <taxon>Tissierellales</taxon>
        <taxon>Sporanaerobacteraceae</taxon>
        <taxon>Anaerosalibacter</taxon>
    </lineage>
</organism>
<accession>A0A844FIY2</accession>
<evidence type="ECO:0000256" key="1">
    <source>
        <dbReference type="ARBA" id="ARBA00005278"/>
    </source>
</evidence>
<feature type="transmembrane region" description="Helical" evidence="3">
    <location>
        <begin position="363"/>
        <end position="382"/>
    </location>
</feature>
<evidence type="ECO:0000256" key="2">
    <source>
        <dbReference type="ARBA" id="ARBA00023136"/>
    </source>
</evidence>
<protein>
    <submittedName>
        <fullName evidence="4">Spore germination protein</fullName>
    </submittedName>
</protein>
<sequence length="498" mass="55060">MEKGDPVHKKLDKNMKKIKDIFKNCDDVVYRQFKVGINQEFSLAIIYVDGLVNSDAISDFALRPLLETARKVEPTPLTIRDNLYSLITEGNISISEVKEAETINEVVDAVLVGETALLIDGYEKVAILSTRGWEKRGIDEPETETVIRGPRDGFTETLRTNTVLIRRRIKDPRLKVKMVEIGERSKTDVAVLYIEDIVNEKLLSEVKERLERIKIDAIIESSVLEELIEDNCISPFPQMENTERPDSVAASLLEGRVALIVDNTPFVLVLPATLGTFMQSSEDYYTRWAIASVARIIRYIAGFVAVLAPGLYIATTAFNPELLPTGLAFYVASTRINVPFPAVVEAFAMELTIEFLREAGTRISGPIGTTIGIVGGLIIGQAAVEAGIVSPLMIIVVALTTVASFTLPSYEFAAGLRFYRFIIMILAAILGIYGVMLGLIVMGTHLVKLNSFGIPFTSPFSGLGFKTGDLKDVLVRVPVSKSKHRPDFTFPKDKKRIK</sequence>
<proteinExistence type="inferred from homology"/>
<evidence type="ECO:0000313" key="4">
    <source>
        <dbReference type="EMBL" id="MSS43929.1"/>
    </source>
</evidence>
<dbReference type="Proteomes" id="UP000462760">
    <property type="component" value="Unassembled WGS sequence"/>
</dbReference>
<dbReference type="OrthoDB" id="9772630at2"/>
<keyword evidence="3" id="KW-1133">Transmembrane helix</keyword>
<keyword evidence="3" id="KW-0812">Transmembrane</keyword>
<feature type="transmembrane region" description="Helical" evidence="3">
    <location>
        <begin position="388"/>
        <end position="407"/>
    </location>
</feature>
<dbReference type="PANTHER" id="PTHR22550">
    <property type="entry name" value="SPORE GERMINATION PROTEIN"/>
    <property type="match status" value="1"/>
</dbReference>
<dbReference type="PANTHER" id="PTHR22550:SF5">
    <property type="entry name" value="LEUCINE ZIPPER PROTEIN 4"/>
    <property type="match status" value="1"/>
</dbReference>
<dbReference type="InterPro" id="IPR004995">
    <property type="entry name" value="Spore_Ger"/>
</dbReference>
<dbReference type="RefSeq" id="WP_154484607.1">
    <property type="nucleotide sequence ID" value="NZ_VULR01000013.1"/>
</dbReference>
<dbReference type="AlphaFoldDB" id="A0A844FIY2"/>
<evidence type="ECO:0000256" key="3">
    <source>
        <dbReference type="SAM" id="Phobius"/>
    </source>
</evidence>